<accession>A0A0H5Q210</accession>
<dbReference type="Pfam" id="PF13362">
    <property type="entry name" value="Toprim_3"/>
    <property type="match status" value="1"/>
</dbReference>
<dbReference type="Gene3D" id="3.40.50.300">
    <property type="entry name" value="P-loop containing nucleotide triphosphate hydrolases"/>
    <property type="match status" value="1"/>
</dbReference>
<geneLocation type="plasmid" evidence="2">
    <name>pRGRH0617</name>
</geneLocation>
<dbReference type="AlphaFoldDB" id="A0A0H5Q210"/>
<name>A0A0H5Q210_9ZZZZ</name>
<evidence type="ECO:0000313" key="2">
    <source>
        <dbReference type="EMBL" id="CRY95410.1"/>
    </source>
</evidence>
<dbReference type="CDD" id="cd01029">
    <property type="entry name" value="TOPRIM_primases"/>
    <property type="match status" value="1"/>
</dbReference>
<reference evidence="2" key="1">
    <citation type="submission" date="2015-06" db="EMBL/GenBank/DDBJ databases">
        <authorList>
            <person name="Joergensen T."/>
        </authorList>
    </citation>
    <scope>NUCLEOTIDE SEQUENCE</scope>
    <source>
        <plasmid evidence="2">pRGRH0617</plasmid>
    </source>
</reference>
<sequence length="649" mass="70738">MVNVTCETIMDALNAAFNSAGLVVEGDIDLTGSLATCGTTKKPHGTDGRYAVHLDFPPNVWLCNYHDGGEGRTVYLYDRSMLDAMPEAEREALRERIRQEKEAAIQRRDAAHKAAANKARGLWPTFTPAGEDNAYLKRKGCVPIGDLRQDAEGRLVLSVKNAEGRIVSLQFISGDGQKRFLKGGEKAGCFFPIPAKNGGQGGPLLIGEGIATVLSACMATEHAGLVAFDAFNIEAVARVARSKYPEREIVILADNDIHDTGGRNTGVEEGTKAAQAVGGKLAICPAIDGHKADFNDLHTSAPDGLEKVRQVIEVARQEQSAQPLPGSKKAYRCLNVAELIGRDYPPRSMLLSPVMAIQSLSMIFAMRGVGKTFFALSCAYAVASGGGVFSRWFAPYPAKVLYIDGEMPAVTLQERLKSIALSSEADITDPDNLRILTPDEQDGPMPNLGTKEGQAAVEPFLDGVALVVVDNIATLARTGKANDEDSWIPVQEWLLTLRRRGISVLLVHHAGKNGSQRGTGAKEDILDTVIELKRPSDYRTEQGARFEVHFTKARGMYGSDTEPFEAMLTIDDQGQCSWTTRKVEDLVEMRVVELLEAGFSERDIAEELKDDHVGRTRIRRIRQELESKGKVFFKSKGGAGTHRKEANQF</sequence>
<reference evidence="2" key="2">
    <citation type="submission" date="2015-07" db="EMBL/GenBank/DDBJ databases">
        <title>Plasmids, circular viruses and viroids from rat gut.</title>
        <authorList>
            <person name="Jorgensen T.J."/>
            <person name="Hansen M.A."/>
            <person name="Xu Z."/>
            <person name="Tabak M.A."/>
            <person name="Sorensen S.J."/>
            <person name="Hansen L.H."/>
        </authorList>
    </citation>
    <scope>NUCLEOTIDE SEQUENCE</scope>
    <source>
        <plasmid evidence="2">pRGRH0617</plasmid>
    </source>
</reference>
<dbReference type="Pfam" id="PF13481">
    <property type="entry name" value="AAA_25"/>
    <property type="match status" value="1"/>
</dbReference>
<dbReference type="SUPFAM" id="SSF52540">
    <property type="entry name" value="P-loop containing nucleoside triphosphate hydrolases"/>
    <property type="match status" value="1"/>
</dbReference>
<dbReference type="InterPro" id="IPR027417">
    <property type="entry name" value="P-loop_NTPase"/>
</dbReference>
<evidence type="ECO:0000259" key="1">
    <source>
        <dbReference type="Pfam" id="PF13362"/>
    </source>
</evidence>
<organism evidence="2">
    <name type="scientific">uncultured prokaryote</name>
    <dbReference type="NCBI Taxonomy" id="198431"/>
    <lineage>
        <taxon>unclassified sequences</taxon>
        <taxon>environmental samples</taxon>
    </lineage>
</organism>
<keyword evidence="2" id="KW-0614">Plasmid</keyword>
<dbReference type="InterPro" id="IPR006171">
    <property type="entry name" value="TOPRIM_dom"/>
</dbReference>
<feature type="domain" description="Toprim" evidence="1">
    <location>
        <begin position="204"/>
        <end position="300"/>
    </location>
</feature>
<dbReference type="InterPro" id="IPR034154">
    <property type="entry name" value="TOPRIM_DnaG/twinkle"/>
</dbReference>
<protein>
    <recommendedName>
        <fullName evidence="1">Toprim domain-containing protein</fullName>
    </recommendedName>
</protein>
<proteinExistence type="predicted"/>
<dbReference type="EMBL" id="LN853246">
    <property type="protein sequence ID" value="CRY95410.1"/>
    <property type="molecule type" value="Genomic_DNA"/>
</dbReference>